<evidence type="ECO:0000259" key="7">
    <source>
        <dbReference type="PROSITE" id="PS50850"/>
    </source>
</evidence>
<reference evidence="8 9" key="1">
    <citation type="submission" date="2016-10" db="EMBL/GenBank/DDBJ databases">
        <authorList>
            <person name="de Groot N.N."/>
        </authorList>
    </citation>
    <scope>NUCLEOTIDE SEQUENCE [LARGE SCALE GENOMIC DNA]</scope>
    <source>
        <strain evidence="8 9">DSM 45317</strain>
    </source>
</reference>
<evidence type="ECO:0000256" key="6">
    <source>
        <dbReference type="SAM" id="Phobius"/>
    </source>
</evidence>
<dbReference type="Pfam" id="PF07690">
    <property type="entry name" value="MFS_1"/>
    <property type="match status" value="1"/>
</dbReference>
<dbReference type="PANTHER" id="PTHR42718">
    <property type="entry name" value="MAJOR FACILITATOR SUPERFAMILY MULTIDRUG TRANSPORTER MFSC"/>
    <property type="match status" value="1"/>
</dbReference>
<dbReference type="GO" id="GO:0005886">
    <property type="term" value="C:plasma membrane"/>
    <property type="evidence" value="ECO:0007669"/>
    <property type="project" value="UniProtKB-SubCell"/>
</dbReference>
<dbReference type="Gene3D" id="1.20.1250.20">
    <property type="entry name" value="MFS general substrate transporter like domains"/>
    <property type="match status" value="2"/>
</dbReference>
<evidence type="ECO:0000256" key="2">
    <source>
        <dbReference type="ARBA" id="ARBA00022448"/>
    </source>
</evidence>
<keyword evidence="9" id="KW-1185">Reference proteome</keyword>
<feature type="transmembrane region" description="Helical" evidence="6">
    <location>
        <begin position="314"/>
        <end position="335"/>
    </location>
</feature>
<feature type="transmembrane region" description="Helical" evidence="6">
    <location>
        <begin position="172"/>
        <end position="190"/>
    </location>
</feature>
<accession>A0A1I4EH83</accession>
<evidence type="ECO:0000256" key="5">
    <source>
        <dbReference type="ARBA" id="ARBA00023136"/>
    </source>
</evidence>
<feature type="transmembrane region" description="Helical" evidence="6">
    <location>
        <begin position="82"/>
        <end position="101"/>
    </location>
</feature>
<keyword evidence="4 6" id="KW-1133">Transmembrane helix</keyword>
<name>A0A1I4EH83_9ACTN</name>
<feature type="transmembrane region" description="Helical" evidence="6">
    <location>
        <begin position="107"/>
        <end position="132"/>
    </location>
</feature>
<dbReference type="EMBL" id="FOSW01000006">
    <property type="protein sequence ID" value="SFL05115.1"/>
    <property type="molecule type" value="Genomic_DNA"/>
</dbReference>
<dbReference type="STRING" id="504800.SAMN04488085_10631"/>
<evidence type="ECO:0000313" key="9">
    <source>
        <dbReference type="Proteomes" id="UP000199152"/>
    </source>
</evidence>
<keyword evidence="5 6" id="KW-0472">Membrane</keyword>
<organism evidence="8 9">
    <name type="scientific">Geodermatophilus ruber</name>
    <dbReference type="NCBI Taxonomy" id="504800"/>
    <lineage>
        <taxon>Bacteria</taxon>
        <taxon>Bacillati</taxon>
        <taxon>Actinomycetota</taxon>
        <taxon>Actinomycetes</taxon>
        <taxon>Geodermatophilales</taxon>
        <taxon>Geodermatophilaceae</taxon>
        <taxon>Geodermatophilus</taxon>
    </lineage>
</organism>
<dbReference type="OrthoDB" id="4332123at2"/>
<dbReference type="InterPro" id="IPR036259">
    <property type="entry name" value="MFS_trans_sf"/>
</dbReference>
<feature type="transmembrane region" description="Helical" evidence="6">
    <location>
        <begin position="388"/>
        <end position="408"/>
    </location>
</feature>
<feature type="domain" description="Major facilitator superfamily (MFS) profile" evidence="7">
    <location>
        <begin position="16"/>
        <end position="415"/>
    </location>
</feature>
<dbReference type="SUPFAM" id="SSF103473">
    <property type="entry name" value="MFS general substrate transporter"/>
    <property type="match status" value="1"/>
</dbReference>
<gene>
    <name evidence="8" type="ORF">SAMN04488085_10631</name>
</gene>
<dbReference type="AlphaFoldDB" id="A0A1I4EH83"/>
<feature type="transmembrane region" description="Helical" evidence="6">
    <location>
        <begin position="256"/>
        <end position="277"/>
    </location>
</feature>
<feature type="transmembrane region" description="Helical" evidence="6">
    <location>
        <begin position="223"/>
        <end position="244"/>
    </location>
</feature>
<feature type="transmembrane region" description="Helical" evidence="6">
    <location>
        <begin position="51"/>
        <end position="70"/>
    </location>
</feature>
<sequence>MTTPTAARPTARAYVVWLVALAAYAVAVFHRGSLGVAGVQAQERFSAGASAVSLFLVLQLAVYAALQVPVGVALDRFGSRRLILAGALTMAAGQALLALATDVPTAAAARVLVGAGDAMTFVSVLRVIGFWFPGRTVPLITQLTGMLGQLGQVVAAYPLVALLHGTSWERTFLGAAAVGVLVAVLVLVALRDAPAGTEPAAPAGLAAVRRSLTLTWQEPGTRIGLYTHLVTQFSGTAFALLWGYPFLVVGQGLSPAAAASLLTVLVVVAILVGPLLGRLCGRWPLRRSVLVFAILGATAGVWTVVLLWPGRAPLPLLVLLVVVLGTNGPGSMIGFDFARTWNPAERQGSASGVVNVGGFLASLLTILAIGAVLDVLTPGASTDYSLDAFRAAFAVQYVFWAVGLVGVLRHRRELRARLAGDGVVLTPLRVAVGARLRGSADH</sequence>
<dbReference type="Proteomes" id="UP000199152">
    <property type="component" value="Unassembled WGS sequence"/>
</dbReference>
<dbReference type="RefSeq" id="WP_091324277.1">
    <property type="nucleotide sequence ID" value="NZ_FOSW01000006.1"/>
</dbReference>
<dbReference type="CDD" id="cd06174">
    <property type="entry name" value="MFS"/>
    <property type="match status" value="1"/>
</dbReference>
<dbReference type="GO" id="GO:0022857">
    <property type="term" value="F:transmembrane transporter activity"/>
    <property type="evidence" value="ECO:0007669"/>
    <property type="project" value="InterPro"/>
</dbReference>
<evidence type="ECO:0000313" key="8">
    <source>
        <dbReference type="EMBL" id="SFL05115.1"/>
    </source>
</evidence>
<evidence type="ECO:0000256" key="1">
    <source>
        <dbReference type="ARBA" id="ARBA00004651"/>
    </source>
</evidence>
<proteinExistence type="predicted"/>
<keyword evidence="2" id="KW-0813">Transport</keyword>
<feature type="transmembrane region" description="Helical" evidence="6">
    <location>
        <begin position="139"/>
        <end position="160"/>
    </location>
</feature>
<dbReference type="InParanoid" id="A0A1I4EH83"/>
<feature type="transmembrane region" description="Helical" evidence="6">
    <location>
        <begin position="289"/>
        <end position="308"/>
    </location>
</feature>
<protein>
    <submittedName>
        <fullName evidence="8">Cyanate permease</fullName>
    </submittedName>
</protein>
<evidence type="ECO:0000256" key="3">
    <source>
        <dbReference type="ARBA" id="ARBA00022692"/>
    </source>
</evidence>
<dbReference type="PANTHER" id="PTHR42718:SF9">
    <property type="entry name" value="MAJOR FACILITATOR SUPERFAMILY MULTIDRUG TRANSPORTER MFSC"/>
    <property type="match status" value="1"/>
</dbReference>
<dbReference type="InterPro" id="IPR011701">
    <property type="entry name" value="MFS"/>
</dbReference>
<dbReference type="InterPro" id="IPR020846">
    <property type="entry name" value="MFS_dom"/>
</dbReference>
<keyword evidence="3 6" id="KW-0812">Transmembrane</keyword>
<dbReference type="PROSITE" id="PS50850">
    <property type="entry name" value="MFS"/>
    <property type="match status" value="1"/>
</dbReference>
<comment type="subcellular location">
    <subcellularLocation>
        <location evidence="1">Cell membrane</location>
        <topology evidence="1">Multi-pass membrane protein</topology>
    </subcellularLocation>
</comment>
<feature type="transmembrane region" description="Helical" evidence="6">
    <location>
        <begin position="356"/>
        <end position="376"/>
    </location>
</feature>
<evidence type="ECO:0000256" key="4">
    <source>
        <dbReference type="ARBA" id="ARBA00022989"/>
    </source>
</evidence>